<dbReference type="PANTHER" id="PTHR37813">
    <property type="entry name" value="FELS-2 PROPHAGE PROTEIN"/>
    <property type="match status" value="1"/>
</dbReference>
<feature type="transmembrane region" description="Helical" evidence="1">
    <location>
        <begin position="608"/>
        <end position="630"/>
    </location>
</feature>
<comment type="caution">
    <text evidence="2">The sequence shown here is derived from an EMBL/GenBank/DDBJ whole genome shotgun (WGS) entry which is preliminary data.</text>
</comment>
<evidence type="ECO:0008006" key="4">
    <source>
        <dbReference type="Google" id="ProtNLM"/>
    </source>
</evidence>
<organism evidence="2 3">
    <name type="scientific">Paraburkholderia bryophila</name>
    <dbReference type="NCBI Taxonomy" id="420952"/>
    <lineage>
        <taxon>Bacteria</taxon>
        <taxon>Pseudomonadati</taxon>
        <taxon>Pseudomonadota</taxon>
        <taxon>Betaproteobacteria</taxon>
        <taxon>Burkholderiales</taxon>
        <taxon>Burkholderiaceae</taxon>
        <taxon>Paraburkholderia</taxon>
    </lineage>
</organism>
<keyword evidence="1" id="KW-1133">Transmembrane helix</keyword>
<feature type="transmembrane region" description="Helical" evidence="1">
    <location>
        <begin position="801"/>
        <end position="820"/>
    </location>
</feature>
<evidence type="ECO:0000256" key="1">
    <source>
        <dbReference type="SAM" id="Phobius"/>
    </source>
</evidence>
<dbReference type="EMBL" id="QLTK01000046">
    <property type="protein sequence ID" value="RAS17398.1"/>
    <property type="molecule type" value="Genomic_DNA"/>
</dbReference>
<dbReference type="Proteomes" id="UP000248918">
    <property type="component" value="Unassembled WGS sequence"/>
</dbReference>
<evidence type="ECO:0000313" key="2">
    <source>
        <dbReference type="EMBL" id="RAS17398.1"/>
    </source>
</evidence>
<keyword evidence="1" id="KW-0472">Membrane</keyword>
<feature type="transmembrane region" description="Helical" evidence="1">
    <location>
        <begin position="636"/>
        <end position="658"/>
    </location>
</feature>
<proteinExistence type="predicted"/>
<name>A0A329B9R2_9BURK</name>
<keyword evidence="1" id="KW-0812">Transmembrane</keyword>
<evidence type="ECO:0000313" key="3">
    <source>
        <dbReference type="Proteomes" id="UP000248918"/>
    </source>
</evidence>
<reference evidence="2 3" key="1">
    <citation type="submission" date="2018-06" db="EMBL/GenBank/DDBJ databases">
        <title>Genomic Encyclopedia of Type Strains, Phase III (KMG-III): the genomes of soil and plant-associated and newly described type strains.</title>
        <authorList>
            <person name="Whitman W."/>
        </authorList>
    </citation>
    <scope>NUCLEOTIDE SEQUENCE [LARGE SCALE GENOMIC DNA]</scope>
    <source>
        <strain evidence="2 3">LMG 23644</strain>
    </source>
</reference>
<protein>
    <recommendedName>
        <fullName evidence="4">TP901 family phage tail tape measure protein</fullName>
    </recommendedName>
</protein>
<accession>A0A329B9R2</accession>
<feature type="transmembrane region" description="Helical" evidence="1">
    <location>
        <begin position="564"/>
        <end position="596"/>
    </location>
</feature>
<dbReference type="AlphaFoldDB" id="A0A329B9R2"/>
<sequence>MDNALKLRVMFDMIDGITKPLKTMLAGNKGLASSLKETRRELADMGKAQKDVGKFRELHSGLTDTSTKLNAARGRVRELAGSLRAFGPPSQQMTAELGKARQAASQLSAEQKKQTAGLQEMRQRLAGAGIDTRNLSQHERELRTNIAATTATMNAQMGKLDAISERERKLATARKSMQSIQGVAAGMAVGGYAARSTGMHMLGDMHESLDEAKKVQNERGRITALGLGERATKDAEAYVRSMKTVGTSLSDKMTLMRDGMSIFADEHHAQMAMPTLTKMKFANEAMFGGEQGHENEEKFMNMLKVIELRGGTKNEATFKSEANMVQKVLSATGGRVGGDEWRNFIQTGKTAAKQMRQDAFFYQMEPLIQEMGGHAAGTGVSAAYSNLMQGKTTVRAAKRMVELGLVDTKSVEYTTTGTVKRIKPNALIGHELYNQSPFEWMEKVLLPKLAAMGITDKEKVLSEFATIMTNGNGANLFSTMYLQRDQIHKSERLNKGAYGIDDLDGLAREQTEGKELAAIAKLKDLKEEIGEKIIPIYNAALDKTSVAIEKINGFMKEHQTAARVILVTLAALAALLVVVGTLSIALAGVLGPLAIVKFSMKTLGMEGGILRQALGAGAAAWRGFGSAAMFAGRAMLTTPIGLAIVAIVAAVAVAALVIRKYWEPIKAFFGGMFDGLLAGLAPVRAALAPMFSALGAIGTALKPIFAPVMDLFSGIWSWFAKLLEPLHTTGDGLSKAAGYGRTFGDAISRGLRLIFLPLELVAKGIGALPRLIESFMADGATAFSGGLAGMGAFILNWSPLGLFYQAFAGVLSWFGFELPAKFSQFGVNILSGLVNGITSGLGAVKDAITGVADSTVGWFKEKLGIHSPSRVFGELGGFIGQGAAIGMEGEQGRVAKAAIGLATIAATSFGMPALANGAAIAQAAAVPIVRPTVPIDTRPPLTAAPAPASAVGNAAPAAFGPITIHIQAAPGMDPAEIGRMVRAELERATRSEQARRGSSLSDQ</sequence>
<dbReference type="RefSeq" id="WP_111935739.1">
    <property type="nucleotide sequence ID" value="NZ_CADFFP010000044.1"/>
</dbReference>
<gene>
    <name evidence="2" type="ORF">BX591_14634</name>
</gene>
<dbReference type="PANTHER" id="PTHR37813:SF1">
    <property type="entry name" value="FELS-2 PROPHAGE PROTEIN"/>
    <property type="match status" value="1"/>
</dbReference>
<dbReference type="OrthoDB" id="8019720at2"/>